<dbReference type="PANTHER" id="PTHR31630:SF6">
    <property type="entry name" value="PHYTANOYL-COA DIOXYGENASE-RELATED"/>
    <property type="match status" value="1"/>
</dbReference>
<dbReference type="Proteomes" id="UP000664132">
    <property type="component" value="Unassembled WGS sequence"/>
</dbReference>
<organism evidence="1 2">
    <name type="scientific">Cadophora malorum</name>
    <dbReference type="NCBI Taxonomy" id="108018"/>
    <lineage>
        <taxon>Eukaryota</taxon>
        <taxon>Fungi</taxon>
        <taxon>Dikarya</taxon>
        <taxon>Ascomycota</taxon>
        <taxon>Pezizomycotina</taxon>
        <taxon>Leotiomycetes</taxon>
        <taxon>Helotiales</taxon>
        <taxon>Ploettnerulaceae</taxon>
        <taxon>Cadophora</taxon>
    </lineage>
</organism>
<name>A0A8H7W9T8_9HELO</name>
<accession>A0A8H7W9T8</accession>
<dbReference type="PANTHER" id="PTHR31630">
    <property type="entry name" value="PHYTANOYL-COA DIOXYGENASE-RELATED-RELATED"/>
    <property type="match status" value="1"/>
</dbReference>
<dbReference type="Pfam" id="PF05721">
    <property type="entry name" value="PhyH"/>
    <property type="match status" value="1"/>
</dbReference>
<dbReference type="SUPFAM" id="SSF51197">
    <property type="entry name" value="Clavaminate synthase-like"/>
    <property type="match status" value="1"/>
</dbReference>
<reference evidence="1" key="1">
    <citation type="submission" date="2021-02" db="EMBL/GenBank/DDBJ databases">
        <title>Genome sequence Cadophora malorum strain M34.</title>
        <authorList>
            <person name="Stefanovic E."/>
            <person name="Vu D."/>
            <person name="Scully C."/>
            <person name="Dijksterhuis J."/>
            <person name="Roader J."/>
            <person name="Houbraken J."/>
        </authorList>
    </citation>
    <scope>NUCLEOTIDE SEQUENCE</scope>
    <source>
        <strain evidence="1">M34</strain>
    </source>
</reference>
<evidence type="ECO:0000313" key="1">
    <source>
        <dbReference type="EMBL" id="KAG4421167.1"/>
    </source>
</evidence>
<comment type="caution">
    <text evidence="1">The sequence shown here is derived from an EMBL/GenBank/DDBJ whole genome shotgun (WGS) entry which is preliminary data.</text>
</comment>
<protein>
    <recommendedName>
        <fullName evidence="3">Phytanoyl-CoA dioxygenase</fullName>
    </recommendedName>
</protein>
<dbReference type="AlphaFoldDB" id="A0A8H7W9T8"/>
<evidence type="ECO:0000313" key="2">
    <source>
        <dbReference type="Proteomes" id="UP000664132"/>
    </source>
</evidence>
<proteinExistence type="predicted"/>
<keyword evidence="2" id="KW-1185">Reference proteome</keyword>
<dbReference type="EMBL" id="JAFJYH010000070">
    <property type="protein sequence ID" value="KAG4421167.1"/>
    <property type="molecule type" value="Genomic_DNA"/>
</dbReference>
<evidence type="ECO:0008006" key="3">
    <source>
        <dbReference type="Google" id="ProtNLM"/>
    </source>
</evidence>
<dbReference type="InterPro" id="IPR008775">
    <property type="entry name" value="Phytyl_CoA_dOase-like"/>
</dbReference>
<sequence>MPHAQSVATESLIVSAKTAADWKNDLARNGYVVVKNVISEEKAAYYVDQMQEWLEGFGLGYNRSDKSTWKPENLPANMKGGMYHDYAVAHESFNWEARMEPGVLDVFSQIWNTEELLVSFDGINLTPPIKNPDTAKWPHIDQSPNRLGLECIQGILNFNPNGPEDGGLTVLRGSHTVVPEFFKTHKVTNMGSWGFEDFYMFDDEQQEWFAEKGCETVKVCVGPGDLILWDSRTVHYNVPPRGEIVRALLYVCLTPASFATPGSMKQKKAIFEMWGRTTHWPHANLHLDHKVPRRNGVPDPLNRTEPIKKPILSDKLLKLAGAMPY</sequence>
<dbReference type="Gene3D" id="2.60.120.620">
    <property type="entry name" value="q2cbj1_9rhob like domain"/>
    <property type="match status" value="1"/>
</dbReference>
<gene>
    <name evidence="1" type="ORF">IFR04_005687</name>
</gene>
<dbReference type="OrthoDB" id="445007at2759"/>